<dbReference type="InterPro" id="IPR006638">
    <property type="entry name" value="Elp3/MiaA/NifB-like_rSAM"/>
</dbReference>
<proteinExistence type="predicted"/>
<dbReference type="Pfam" id="PF04055">
    <property type="entry name" value="Radical_SAM"/>
    <property type="match status" value="1"/>
</dbReference>
<dbReference type="NCBIfam" id="TIGR03975">
    <property type="entry name" value="rSAM_ocin_1"/>
    <property type="match status" value="1"/>
</dbReference>
<dbReference type="InterPro" id="IPR058240">
    <property type="entry name" value="rSAM_sf"/>
</dbReference>
<dbReference type="EMBL" id="WXEY01000001">
    <property type="protein sequence ID" value="MZP28322.1"/>
    <property type="molecule type" value="Genomic_DNA"/>
</dbReference>
<keyword evidence="2" id="KW-0949">S-adenosyl-L-methionine</keyword>
<dbReference type="GO" id="GO:0046872">
    <property type="term" value="F:metal ion binding"/>
    <property type="evidence" value="ECO:0007669"/>
    <property type="project" value="UniProtKB-KW"/>
</dbReference>
<dbReference type="SMART" id="SM00729">
    <property type="entry name" value="Elp3"/>
    <property type="match status" value="1"/>
</dbReference>
<evidence type="ECO:0000256" key="2">
    <source>
        <dbReference type="ARBA" id="ARBA00022691"/>
    </source>
</evidence>
<sequence>MKLLLVNMPWGKIDFPSIQLGILKSYLSRNGIVTDVSYQNLVFANRIGIDLYAKLSISSRYAYLLEWLFNEFLITDTSLGKELQQSQERDIKELITLKNANPFLTDQYQPTPLGNVQAVNEKFIEDELVKVCRQIKNEIIPDFFYQLLNSIPFVEYDIIGFTCSFSQTAPALSLARIIKKKYKDKIIILGGNAVSGDMGMEYLRVFPWIDYIVYGEGERALLQIVEHLRNNDYRLGGGHDLKGILYRHYGYRGGSSMDNCGGGEGSGPGNDDGSLAIIKTPPQPLIPMDEVPLPDYDDYFRQIQSIEKTTGKKLKQDTLLFETARGCWWGERVQCKFCSLNGEHLHFRCKQWETVYEDLCALAKRYERNSLICVDNILRYPSFAPLLKALPEDKLDLELFWEVKPNLTKEQLESLAKAGVKRVQAGIESFSTDVLKLIDKGSTKVKNVQFIKNCYALDIQVSYNFLFGFPNEKPDSYYDLLNLFPLIYHLTPPLYPPKPMILQRFSRYFLEADRCNITNIRPMEQYRLIYPMDELNIEEIATNYAFDCAEMPDDFDYLNRITDSIKEWNILFGGSSRPVLAYEAGAGYVKVYDSRFGQFKSTILRGMVADIYRHCDQIKPLSSIMEAVRADCNSGDGGDAMIIKTLDELLLKKLMIREEDKFLSLAVNLKDIQSRIPHQTLKNIVHAKLYHLFEEIH</sequence>
<dbReference type="GO" id="GO:0051536">
    <property type="term" value="F:iron-sulfur cluster binding"/>
    <property type="evidence" value="ECO:0007669"/>
    <property type="project" value="UniProtKB-KW"/>
</dbReference>
<feature type="domain" description="Radical SAM core" evidence="7">
    <location>
        <begin position="313"/>
        <end position="527"/>
    </location>
</feature>
<dbReference type="InterPro" id="IPR023404">
    <property type="entry name" value="rSAM_horseshoe"/>
</dbReference>
<dbReference type="PANTHER" id="PTHR43409:SF7">
    <property type="entry name" value="BLL1977 PROTEIN"/>
    <property type="match status" value="1"/>
</dbReference>
<evidence type="ECO:0000313" key="8">
    <source>
        <dbReference type="EMBL" id="MZP28322.1"/>
    </source>
</evidence>
<evidence type="ECO:0000259" key="6">
    <source>
        <dbReference type="PROSITE" id="PS51332"/>
    </source>
</evidence>
<comment type="caution">
    <text evidence="8">The sequence shown here is derived from an EMBL/GenBank/DDBJ whole genome shotgun (WGS) entry which is preliminary data.</text>
</comment>
<dbReference type="Gene3D" id="3.80.30.20">
    <property type="entry name" value="tm_1862 like domain"/>
    <property type="match status" value="1"/>
</dbReference>
<dbReference type="InterPro" id="IPR051198">
    <property type="entry name" value="BchE-like"/>
</dbReference>
<dbReference type="RefSeq" id="WP_161253554.1">
    <property type="nucleotide sequence ID" value="NZ_WXEY01000001.1"/>
</dbReference>
<keyword evidence="4" id="KW-0408">Iron</keyword>
<accession>A0A845KXJ8</accession>
<keyword evidence="9" id="KW-1185">Reference proteome</keyword>
<feature type="domain" description="B12-binding" evidence="6">
    <location>
        <begin position="157"/>
        <end position="235"/>
    </location>
</feature>
<dbReference type="PANTHER" id="PTHR43409">
    <property type="entry name" value="ANAEROBIC MAGNESIUM-PROTOPORPHYRIN IX MONOMETHYL ESTER CYCLASE-RELATED"/>
    <property type="match status" value="1"/>
</dbReference>
<dbReference type="Gene3D" id="3.40.50.280">
    <property type="entry name" value="Cobalamin-binding domain"/>
    <property type="match status" value="1"/>
</dbReference>
<gene>
    <name evidence="8" type="ORF">GTO91_01110</name>
</gene>
<dbReference type="SFLD" id="SFLDF00324">
    <property type="entry name" value="bacteriocin_maturation"/>
    <property type="match status" value="1"/>
</dbReference>
<name>A0A845KXJ8_9FIRM</name>
<dbReference type="InterPro" id="IPR007197">
    <property type="entry name" value="rSAM"/>
</dbReference>
<dbReference type="GO" id="GO:0005829">
    <property type="term" value="C:cytosol"/>
    <property type="evidence" value="ECO:0007669"/>
    <property type="project" value="TreeGrafter"/>
</dbReference>
<dbReference type="AlphaFoldDB" id="A0A845KXJ8"/>
<keyword evidence="3" id="KW-0479">Metal-binding</keyword>
<evidence type="ECO:0000313" key="9">
    <source>
        <dbReference type="Proteomes" id="UP000463470"/>
    </source>
</evidence>
<dbReference type="InterPro" id="IPR023984">
    <property type="entry name" value="rSAM_ocin_1"/>
</dbReference>
<dbReference type="GO" id="GO:0031419">
    <property type="term" value="F:cobalamin binding"/>
    <property type="evidence" value="ECO:0007669"/>
    <property type="project" value="InterPro"/>
</dbReference>
<organism evidence="8 9">
    <name type="scientific">Heliomicrobium undosum</name>
    <dbReference type="NCBI Taxonomy" id="121734"/>
    <lineage>
        <taxon>Bacteria</taxon>
        <taxon>Bacillati</taxon>
        <taxon>Bacillota</taxon>
        <taxon>Clostridia</taxon>
        <taxon>Eubacteriales</taxon>
        <taxon>Heliobacteriaceae</taxon>
        <taxon>Heliomicrobium</taxon>
    </lineage>
</organism>
<dbReference type="OrthoDB" id="9801659at2"/>
<dbReference type="SFLD" id="SFLDS00029">
    <property type="entry name" value="Radical_SAM"/>
    <property type="match status" value="1"/>
</dbReference>
<evidence type="ECO:0000259" key="7">
    <source>
        <dbReference type="PROSITE" id="PS51918"/>
    </source>
</evidence>
<keyword evidence="5" id="KW-0411">Iron-sulfur</keyword>
<protein>
    <submittedName>
        <fullName evidence="8">RiPP maturation radical SAM protein 1</fullName>
    </submittedName>
</protein>
<reference evidence="8 9" key="1">
    <citation type="submission" date="2020-01" db="EMBL/GenBank/DDBJ databases">
        <title>Whole-genome sequence of Heliobacterium undosum DSM 13378.</title>
        <authorList>
            <person name="Kyndt J.A."/>
            <person name="Meyer T.E."/>
        </authorList>
    </citation>
    <scope>NUCLEOTIDE SEQUENCE [LARGE SCALE GENOMIC DNA]</scope>
    <source>
        <strain evidence="8 9">DSM 13378</strain>
    </source>
</reference>
<comment type="cofactor">
    <cofactor evidence="1">
        <name>[4Fe-4S] cluster</name>
        <dbReference type="ChEBI" id="CHEBI:49883"/>
    </cofactor>
</comment>
<dbReference type="SFLD" id="SFLDG01082">
    <property type="entry name" value="B12-binding_domain_containing"/>
    <property type="match status" value="1"/>
</dbReference>
<dbReference type="PROSITE" id="PS51918">
    <property type="entry name" value="RADICAL_SAM"/>
    <property type="match status" value="1"/>
</dbReference>
<dbReference type="Proteomes" id="UP000463470">
    <property type="component" value="Unassembled WGS sequence"/>
</dbReference>
<evidence type="ECO:0000256" key="3">
    <source>
        <dbReference type="ARBA" id="ARBA00022723"/>
    </source>
</evidence>
<dbReference type="PROSITE" id="PS51332">
    <property type="entry name" value="B12_BINDING"/>
    <property type="match status" value="1"/>
</dbReference>
<dbReference type="GO" id="GO:0003824">
    <property type="term" value="F:catalytic activity"/>
    <property type="evidence" value="ECO:0007669"/>
    <property type="project" value="InterPro"/>
</dbReference>
<dbReference type="SUPFAM" id="SSF102114">
    <property type="entry name" value="Radical SAM enzymes"/>
    <property type="match status" value="1"/>
</dbReference>
<dbReference type="InterPro" id="IPR006158">
    <property type="entry name" value="Cobalamin-bd"/>
</dbReference>
<evidence type="ECO:0000256" key="5">
    <source>
        <dbReference type="ARBA" id="ARBA00023014"/>
    </source>
</evidence>
<evidence type="ECO:0000256" key="1">
    <source>
        <dbReference type="ARBA" id="ARBA00001966"/>
    </source>
</evidence>
<evidence type="ECO:0000256" key="4">
    <source>
        <dbReference type="ARBA" id="ARBA00023004"/>
    </source>
</evidence>